<feature type="domain" description="Heterokaryon incompatibility" evidence="1">
    <location>
        <begin position="93"/>
        <end position="221"/>
    </location>
</feature>
<dbReference type="PANTHER" id="PTHR24148">
    <property type="entry name" value="ANKYRIN REPEAT DOMAIN-CONTAINING PROTEIN 39 HOMOLOG-RELATED"/>
    <property type="match status" value="1"/>
</dbReference>
<accession>A0ABR1U0S8</accession>
<dbReference type="Pfam" id="PF06985">
    <property type="entry name" value="HET"/>
    <property type="match status" value="1"/>
</dbReference>
<protein>
    <recommendedName>
        <fullName evidence="1">Heterokaryon incompatibility domain-containing protein</fullName>
    </recommendedName>
</protein>
<dbReference type="InterPro" id="IPR010730">
    <property type="entry name" value="HET"/>
</dbReference>
<dbReference type="PANTHER" id="PTHR24148:SF64">
    <property type="entry name" value="HETEROKARYON INCOMPATIBILITY DOMAIN-CONTAINING PROTEIN"/>
    <property type="match status" value="1"/>
</dbReference>
<evidence type="ECO:0000259" key="1">
    <source>
        <dbReference type="Pfam" id="PF06985"/>
    </source>
</evidence>
<evidence type="ECO:0000313" key="3">
    <source>
        <dbReference type="Proteomes" id="UP001444661"/>
    </source>
</evidence>
<dbReference type="InterPro" id="IPR052895">
    <property type="entry name" value="HetReg/Transcr_Mod"/>
</dbReference>
<name>A0ABR1U0S8_9PEZI</name>
<reference evidence="2 3" key="1">
    <citation type="submission" date="2023-01" db="EMBL/GenBank/DDBJ databases">
        <title>Analysis of 21 Apiospora genomes using comparative genomics revels a genus with tremendous synthesis potential of carbohydrate active enzymes and secondary metabolites.</title>
        <authorList>
            <person name="Sorensen T."/>
        </authorList>
    </citation>
    <scope>NUCLEOTIDE SEQUENCE [LARGE SCALE GENOMIC DNA]</scope>
    <source>
        <strain evidence="2 3">CBS 33761</strain>
    </source>
</reference>
<gene>
    <name evidence="2" type="ORF">PG993_003126</name>
</gene>
<dbReference type="EMBL" id="JAQQWK010000002">
    <property type="protein sequence ID" value="KAK8051741.1"/>
    <property type="molecule type" value="Genomic_DNA"/>
</dbReference>
<evidence type="ECO:0000313" key="2">
    <source>
        <dbReference type="EMBL" id="KAK8051741.1"/>
    </source>
</evidence>
<keyword evidence="3" id="KW-1185">Reference proteome</keyword>
<sequence length="582" mass="66453">MNPHQLEMEEEVLGRWPRRLLHVPSMTSMPWTPGNRYGPFSEPAYNVITYTWGRWRLHDGETPEVPALGVRGVPWKIPRVRPSAFTAAQLHKVVQHATRPHRQMENPIMRSDETEPVNFIWLDVACIDQRGDEPGSAAEIGRQALIFEHARQVFVWLSTKPTSNLRPLLAEFESLHKVVNSVLSPRAIPLPDYMVVLKSIHKCFVALLSDPWFTSLWTLQEAFLRPDAVLLSSEAEAIVIEDLGDYHFTLFNVLMCNDEYFRENMGPRSLPDIYFETRKLLSEAGLPSLSSLNALGAYIAAHSRKVGSDRDRIYGIQQIFRFRLGISSPTSPPGVNYSRAELDIQFGSKLLETYPIFSQMHFFTVPAPVGQGWLVNPSSITPPELHGNITPNHAGLIPHYDNLCRLSTAQLEEGNWGYFEGKTCPFSWLYEQCQGLERARPNLFRDSTLLIVHPDATEELGASPEQHEQKGQELSVRRPRQEQLCSWLAHQFPRRDNLVVLLLGSISHSDSDDSVDYEFNAVIALLLLPCQASNGFHYYRRVGFCWWNPGPHENNYEIKYTLPGMSQFLEQETWKRQSGYFG</sequence>
<dbReference type="Proteomes" id="UP001444661">
    <property type="component" value="Unassembled WGS sequence"/>
</dbReference>
<comment type="caution">
    <text evidence="2">The sequence shown here is derived from an EMBL/GenBank/DDBJ whole genome shotgun (WGS) entry which is preliminary data.</text>
</comment>
<organism evidence="2 3">
    <name type="scientific">Apiospora rasikravindrae</name>
    <dbReference type="NCBI Taxonomy" id="990691"/>
    <lineage>
        <taxon>Eukaryota</taxon>
        <taxon>Fungi</taxon>
        <taxon>Dikarya</taxon>
        <taxon>Ascomycota</taxon>
        <taxon>Pezizomycotina</taxon>
        <taxon>Sordariomycetes</taxon>
        <taxon>Xylariomycetidae</taxon>
        <taxon>Amphisphaeriales</taxon>
        <taxon>Apiosporaceae</taxon>
        <taxon>Apiospora</taxon>
    </lineage>
</organism>
<proteinExistence type="predicted"/>